<keyword evidence="3" id="KW-0813">Transport</keyword>
<dbReference type="GO" id="GO:0022857">
    <property type="term" value="F:transmembrane transporter activity"/>
    <property type="evidence" value="ECO:0007669"/>
    <property type="project" value="InterPro"/>
</dbReference>
<keyword evidence="5 8" id="KW-0812">Transmembrane</keyword>
<keyword evidence="4" id="KW-1003">Cell membrane</keyword>
<dbReference type="PANTHER" id="PTHR30472">
    <property type="entry name" value="FERRIC ENTEROBACTIN TRANSPORT SYSTEM PERMEASE PROTEIN"/>
    <property type="match status" value="1"/>
</dbReference>
<dbReference type="GO" id="GO:0033214">
    <property type="term" value="P:siderophore-iron import into cell"/>
    <property type="evidence" value="ECO:0007669"/>
    <property type="project" value="TreeGrafter"/>
</dbReference>
<keyword evidence="6 8" id="KW-1133">Transmembrane helix</keyword>
<evidence type="ECO:0000256" key="2">
    <source>
        <dbReference type="ARBA" id="ARBA00007935"/>
    </source>
</evidence>
<dbReference type="Proteomes" id="UP000018466">
    <property type="component" value="Unassembled WGS sequence"/>
</dbReference>
<proteinExistence type="inferred from homology"/>
<evidence type="ECO:0000256" key="7">
    <source>
        <dbReference type="ARBA" id="ARBA00023136"/>
    </source>
</evidence>
<dbReference type="SUPFAM" id="SSF81345">
    <property type="entry name" value="ABC transporter involved in vitamin B12 uptake, BtuC"/>
    <property type="match status" value="1"/>
</dbReference>
<feature type="transmembrane region" description="Helical" evidence="8">
    <location>
        <begin position="109"/>
        <end position="128"/>
    </location>
</feature>
<feature type="transmembrane region" description="Helical" evidence="8">
    <location>
        <begin position="54"/>
        <end position="73"/>
    </location>
</feature>
<feature type="transmembrane region" description="Helical" evidence="8">
    <location>
        <begin position="140"/>
        <end position="162"/>
    </location>
</feature>
<evidence type="ECO:0000256" key="4">
    <source>
        <dbReference type="ARBA" id="ARBA00022475"/>
    </source>
</evidence>
<dbReference type="Gene3D" id="1.10.3470.10">
    <property type="entry name" value="ABC transporter involved in vitamin B12 uptake, BtuC"/>
    <property type="match status" value="1"/>
</dbReference>
<protein>
    <recommendedName>
        <fullName evidence="11">Iron chelate uptake ABC transporter, FeCT family, permease protein</fullName>
    </recommendedName>
</protein>
<reference evidence="9 10" key="1">
    <citation type="submission" date="2011-10" db="EMBL/GenBank/DDBJ databases">
        <title>The Genome Sequence of Lachnospiraceae bacterium ACC2.</title>
        <authorList>
            <consortium name="The Broad Institute Genome Sequencing Platform"/>
            <person name="Earl A."/>
            <person name="Ward D."/>
            <person name="Feldgarden M."/>
            <person name="Gevers D."/>
            <person name="Sizova M."/>
            <person name="Hazen A."/>
            <person name="Epstein S."/>
            <person name="Young S.K."/>
            <person name="Zeng Q."/>
            <person name="Gargeya S."/>
            <person name="Fitzgerald M."/>
            <person name="Haas B."/>
            <person name="Abouelleil A."/>
            <person name="Alvarado L."/>
            <person name="Arachchi H.M."/>
            <person name="Berlin A."/>
            <person name="Brown A."/>
            <person name="Chapman S.B."/>
            <person name="Chen Z."/>
            <person name="Dunbar C."/>
            <person name="Freedman E."/>
            <person name="Gearin G."/>
            <person name="Goldberg J."/>
            <person name="Griggs A."/>
            <person name="Gujja S."/>
            <person name="Heiman D."/>
            <person name="Howarth C."/>
            <person name="Larson L."/>
            <person name="Lui A."/>
            <person name="MacDonald P.J.P."/>
            <person name="Montmayeur A."/>
            <person name="Murphy C."/>
            <person name="Neiman D."/>
            <person name="Pearson M."/>
            <person name="Priest M."/>
            <person name="Roberts A."/>
            <person name="Saif S."/>
            <person name="Shea T."/>
            <person name="Shenoy N."/>
            <person name="Sisk P."/>
            <person name="Stolte C."/>
            <person name="Sykes S."/>
            <person name="Wortman J."/>
            <person name="Nusbaum C."/>
            <person name="Birren B."/>
        </authorList>
    </citation>
    <scope>NUCLEOTIDE SEQUENCE [LARGE SCALE GENOMIC DNA]</scope>
    <source>
        <strain evidence="9 10">ACC2</strain>
    </source>
</reference>
<evidence type="ECO:0000313" key="10">
    <source>
        <dbReference type="Proteomes" id="UP000018466"/>
    </source>
</evidence>
<keyword evidence="10" id="KW-1185">Reference proteome</keyword>
<dbReference type="InterPro" id="IPR000522">
    <property type="entry name" value="ABC_transptr_permease_BtuC"/>
</dbReference>
<gene>
    <name evidence="9" type="ORF">HMPREF9623_01227</name>
</gene>
<feature type="transmembrane region" description="Helical" evidence="8">
    <location>
        <begin position="271"/>
        <end position="287"/>
    </location>
</feature>
<feature type="transmembrane region" description="Helical" evidence="8">
    <location>
        <begin position="182"/>
        <end position="204"/>
    </location>
</feature>
<evidence type="ECO:0000256" key="8">
    <source>
        <dbReference type="SAM" id="Phobius"/>
    </source>
</evidence>
<accession>A0AA37DG61</accession>
<dbReference type="AlphaFoldDB" id="A0AA37DG61"/>
<organism evidence="9 10">
    <name type="scientific">Stomatobaculum longum</name>
    <dbReference type="NCBI Taxonomy" id="796942"/>
    <lineage>
        <taxon>Bacteria</taxon>
        <taxon>Bacillati</taxon>
        <taxon>Bacillota</taxon>
        <taxon>Clostridia</taxon>
        <taxon>Lachnospirales</taxon>
        <taxon>Lachnospiraceae</taxon>
        <taxon>Stomatobaculum</taxon>
    </lineage>
</organism>
<dbReference type="FunFam" id="1.10.3470.10:FF:000001">
    <property type="entry name" value="Vitamin B12 ABC transporter permease BtuC"/>
    <property type="match status" value="1"/>
</dbReference>
<dbReference type="PANTHER" id="PTHR30472:SF70">
    <property type="entry name" value="MOLYBDATE IMPORT SYSTEM PERMEASE PROTEIN MOLB"/>
    <property type="match status" value="1"/>
</dbReference>
<comment type="subcellular location">
    <subcellularLocation>
        <location evidence="1">Cell membrane</location>
        <topology evidence="1">Multi-pass membrane protein</topology>
    </subcellularLocation>
</comment>
<evidence type="ECO:0008006" key="11">
    <source>
        <dbReference type="Google" id="ProtNLM"/>
    </source>
</evidence>
<name>A0AA37DG61_9FIRM</name>
<evidence type="ECO:0000256" key="6">
    <source>
        <dbReference type="ARBA" id="ARBA00022989"/>
    </source>
</evidence>
<evidence type="ECO:0000256" key="5">
    <source>
        <dbReference type="ARBA" id="ARBA00022692"/>
    </source>
</evidence>
<evidence type="ECO:0000256" key="1">
    <source>
        <dbReference type="ARBA" id="ARBA00004651"/>
    </source>
</evidence>
<dbReference type="CDD" id="cd06550">
    <property type="entry name" value="TM_ABC_iron-siderophores_like"/>
    <property type="match status" value="1"/>
</dbReference>
<comment type="similarity">
    <text evidence="2">Belongs to the binding-protein-dependent transport system permease family. FecCD subfamily.</text>
</comment>
<comment type="caution">
    <text evidence="9">The sequence shown here is derived from an EMBL/GenBank/DDBJ whole genome shotgun (WGS) entry which is preliminary data.</text>
</comment>
<evidence type="ECO:0000313" key="9">
    <source>
        <dbReference type="EMBL" id="EHO16528.1"/>
    </source>
</evidence>
<feature type="transmembrane region" description="Helical" evidence="8">
    <location>
        <begin position="228"/>
        <end position="251"/>
    </location>
</feature>
<sequence length="325" mass="33882">MWLLLSLTALLLAFIVALCIGRYPLKLSECARVLLGREPADSRLYAVVMQVRLPRALLAALAGAGLSVAGAAFQSMFSNPLATPDTLGAATGASLGATLGILLRLNGAGIQALAFVFGVLAIGLVCRLSQIRGQSSAMMLVLSGIVIGALCEAMVSLMKYTADPQDVLPQITFWLMGSFSGVGLRAVLLGSIPILLGIAVLLALRWRFNALSLSEDEARALGLKVQRLRAVIILFSALITASVVSLAGKVGWVGLLAPHGARMLFGNDNRLVLPSSAILGALFLLCIDTLARSVSASELPLSVLTAAIGAPVFIVLLRKTGGIQE</sequence>
<feature type="transmembrane region" description="Helical" evidence="8">
    <location>
        <begin position="299"/>
        <end position="317"/>
    </location>
</feature>
<evidence type="ECO:0000256" key="3">
    <source>
        <dbReference type="ARBA" id="ARBA00022448"/>
    </source>
</evidence>
<dbReference type="Pfam" id="PF01032">
    <property type="entry name" value="FecCD"/>
    <property type="match status" value="1"/>
</dbReference>
<dbReference type="InterPro" id="IPR037294">
    <property type="entry name" value="ABC_BtuC-like"/>
</dbReference>
<keyword evidence="7 8" id="KW-0472">Membrane</keyword>
<dbReference type="GO" id="GO:0005886">
    <property type="term" value="C:plasma membrane"/>
    <property type="evidence" value="ECO:0007669"/>
    <property type="project" value="UniProtKB-SubCell"/>
</dbReference>
<dbReference type="EMBL" id="AGEL01000007">
    <property type="protein sequence ID" value="EHO16528.1"/>
    <property type="molecule type" value="Genomic_DNA"/>
</dbReference>